<name>M1W8E5_CLAP2</name>
<dbReference type="EMBL" id="CAGA01000012">
    <property type="protein sequence ID" value="CCE29193.1"/>
    <property type="molecule type" value="Genomic_DNA"/>
</dbReference>
<evidence type="ECO:0000313" key="3">
    <source>
        <dbReference type="Proteomes" id="UP000016801"/>
    </source>
</evidence>
<evidence type="ECO:0000313" key="2">
    <source>
        <dbReference type="EMBL" id="CCE29193.1"/>
    </source>
</evidence>
<evidence type="ECO:0000256" key="1">
    <source>
        <dbReference type="SAM" id="MobiDB-lite"/>
    </source>
</evidence>
<dbReference type="HOGENOM" id="CLU_2722023_0_0_1"/>
<dbReference type="AlphaFoldDB" id="M1W8E5"/>
<protein>
    <submittedName>
        <fullName evidence="2">Uncharacterized protein</fullName>
    </submittedName>
</protein>
<gene>
    <name evidence="2" type="ORF">CPUR_02885</name>
</gene>
<organism evidence="2 3">
    <name type="scientific">Claviceps purpurea (strain 20.1)</name>
    <name type="common">Ergot fungus</name>
    <name type="synonym">Sphacelia segetum</name>
    <dbReference type="NCBI Taxonomy" id="1111077"/>
    <lineage>
        <taxon>Eukaryota</taxon>
        <taxon>Fungi</taxon>
        <taxon>Dikarya</taxon>
        <taxon>Ascomycota</taxon>
        <taxon>Pezizomycotina</taxon>
        <taxon>Sordariomycetes</taxon>
        <taxon>Hypocreomycetidae</taxon>
        <taxon>Hypocreales</taxon>
        <taxon>Clavicipitaceae</taxon>
        <taxon>Claviceps</taxon>
    </lineage>
</organism>
<comment type="caution">
    <text evidence="2">The sequence shown here is derived from an EMBL/GenBank/DDBJ whole genome shotgun (WGS) entry which is preliminary data.</text>
</comment>
<dbReference type="Proteomes" id="UP000016801">
    <property type="component" value="Unassembled WGS sequence"/>
</dbReference>
<keyword evidence="3" id="KW-1185">Reference proteome</keyword>
<reference evidence="2 3" key="1">
    <citation type="journal article" date="2013" name="PLoS Genet.">
        <title>Plant-symbiotic fungi as chemical engineers: Multi-genome analysis of the Clavicipitaceae reveals dynamics of alkaloid loci.</title>
        <authorList>
            <person name="Schardl C.L."/>
            <person name="Young C.A."/>
            <person name="Hesse U."/>
            <person name="Amyotte S.G."/>
            <person name="Andreeva K."/>
            <person name="Calie P.J."/>
            <person name="Fleetwood D.J."/>
            <person name="Haws D.C."/>
            <person name="Moore N."/>
            <person name="Oeser B."/>
            <person name="Panaccione D.G."/>
            <person name="Schweri K.K."/>
            <person name="Voisey C.R."/>
            <person name="Farman M.L."/>
            <person name="Jaromczyk J.W."/>
            <person name="Roe B.A."/>
            <person name="O'Sullivan D.M."/>
            <person name="Scott B."/>
            <person name="Tudzynski P."/>
            <person name="An Z."/>
            <person name="Arnaoudova E.G."/>
            <person name="Bullock C.T."/>
            <person name="Charlton N.D."/>
            <person name="Chen L."/>
            <person name="Cox M."/>
            <person name="Dinkins R.D."/>
            <person name="Florea S."/>
            <person name="Glenn A.E."/>
            <person name="Gordon A."/>
            <person name="Gueldener U."/>
            <person name="Harris D.R."/>
            <person name="Hollin W."/>
            <person name="Jaromczyk J."/>
            <person name="Johnson R.D."/>
            <person name="Khan A.K."/>
            <person name="Leistner E."/>
            <person name="Leuchtmann A."/>
            <person name="Li C."/>
            <person name="Liu J."/>
            <person name="Liu J."/>
            <person name="Liu M."/>
            <person name="Mace W."/>
            <person name="Machado C."/>
            <person name="Nagabhyru P."/>
            <person name="Pan J."/>
            <person name="Schmid J."/>
            <person name="Sugawara K."/>
            <person name="Steiner U."/>
            <person name="Takach J.E."/>
            <person name="Tanaka E."/>
            <person name="Webb J.S."/>
            <person name="Wilson E.V."/>
            <person name="Wiseman J.L."/>
            <person name="Yoshida R."/>
            <person name="Zeng Z."/>
        </authorList>
    </citation>
    <scope>NUCLEOTIDE SEQUENCE [LARGE SCALE GENOMIC DNA]</scope>
    <source>
        <strain evidence="2 3">20.1</strain>
    </source>
</reference>
<proteinExistence type="predicted"/>
<feature type="region of interest" description="Disordered" evidence="1">
    <location>
        <begin position="1"/>
        <end position="72"/>
    </location>
</feature>
<dbReference type="VEuPathDB" id="FungiDB:CPUR_02885"/>
<accession>M1W8E5</accession>
<sequence length="72" mass="7552">MAGKSASFLTIEDTPLDDDENANTIVGSKRDASAAPDSAPSVKRSKWTSRAKTNVQIGASYPAGDSKMSSVY</sequence>